<feature type="domain" description="BTB" evidence="1">
    <location>
        <begin position="31"/>
        <end position="102"/>
    </location>
</feature>
<dbReference type="EMBL" id="NPIC01000001">
    <property type="protein sequence ID" value="RDL40932.1"/>
    <property type="molecule type" value="Genomic_DNA"/>
</dbReference>
<dbReference type="PANTHER" id="PTHR47843">
    <property type="entry name" value="BTB DOMAIN-CONTAINING PROTEIN-RELATED"/>
    <property type="match status" value="1"/>
</dbReference>
<dbReference type="Pfam" id="PF00651">
    <property type="entry name" value="BTB"/>
    <property type="match status" value="1"/>
</dbReference>
<name>A0A370TZH4_9HELO</name>
<dbReference type="InterPro" id="IPR000210">
    <property type="entry name" value="BTB/POZ_dom"/>
</dbReference>
<dbReference type="Gene3D" id="3.30.710.10">
    <property type="entry name" value="Potassium Channel Kv1.1, Chain A"/>
    <property type="match status" value="1"/>
</dbReference>
<dbReference type="SUPFAM" id="SSF54695">
    <property type="entry name" value="POZ domain"/>
    <property type="match status" value="1"/>
</dbReference>
<organism evidence="2 3">
    <name type="scientific">Venustampulla echinocandica</name>
    <dbReference type="NCBI Taxonomy" id="2656787"/>
    <lineage>
        <taxon>Eukaryota</taxon>
        <taxon>Fungi</taxon>
        <taxon>Dikarya</taxon>
        <taxon>Ascomycota</taxon>
        <taxon>Pezizomycotina</taxon>
        <taxon>Leotiomycetes</taxon>
        <taxon>Helotiales</taxon>
        <taxon>Pleuroascaceae</taxon>
        <taxon>Venustampulla</taxon>
    </lineage>
</organism>
<dbReference type="PANTHER" id="PTHR47843:SF5">
    <property type="entry name" value="BTB_POZ DOMAIN PROTEIN"/>
    <property type="match status" value="1"/>
</dbReference>
<dbReference type="OrthoDB" id="6359816at2759"/>
<dbReference type="CDD" id="cd18186">
    <property type="entry name" value="BTB_POZ_ZBTB_KLHL-like"/>
    <property type="match status" value="1"/>
</dbReference>
<protein>
    <recommendedName>
        <fullName evidence="1">BTB domain-containing protein</fullName>
    </recommendedName>
</protein>
<dbReference type="InterPro" id="IPR011333">
    <property type="entry name" value="SKP1/BTB/POZ_sf"/>
</dbReference>
<dbReference type="RefSeq" id="XP_031873588.1">
    <property type="nucleotide sequence ID" value="XM_032009534.1"/>
</dbReference>
<reference evidence="2 3" key="1">
    <citation type="journal article" date="2018" name="IMA Fungus">
        <title>IMA Genome-F 9: Draft genome sequence of Annulohypoxylon stygium, Aspergillus mulundensis, Berkeleyomyces basicola (syn. Thielaviopsis basicola), Ceratocystis smalleyi, two Cercospora beticola strains, Coleophoma cylindrospora, Fusarium fracticaudum, Phialophora cf. hyalina, and Morchella septimelata.</title>
        <authorList>
            <person name="Wingfield B.D."/>
            <person name="Bills G.F."/>
            <person name="Dong Y."/>
            <person name="Huang W."/>
            <person name="Nel W.J."/>
            <person name="Swalarsk-Parry B.S."/>
            <person name="Vaghefi N."/>
            <person name="Wilken P.M."/>
            <person name="An Z."/>
            <person name="de Beer Z.W."/>
            <person name="De Vos L."/>
            <person name="Chen L."/>
            <person name="Duong T.A."/>
            <person name="Gao Y."/>
            <person name="Hammerbacher A."/>
            <person name="Kikkert J.R."/>
            <person name="Li Y."/>
            <person name="Li H."/>
            <person name="Li K."/>
            <person name="Li Q."/>
            <person name="Liu X."/>
            <person name="Ma X."/>
            <person name="Naidoo K."/>
            <person name="Pethybridge S.J."/>
            <person name="Sun J."/>
            <person name="Steenkamp E.T."/>
            <person name="van der Nest M.A."/>
            <person name="van Wyk S."/>
            <person name="Wingfield M.J."/>
            <person name="Xiong C."/>
            <person name="Yue Q."/>
            <person name="Zhang X."/>
        </authorList>
    </citation>
    <scope>NUCLEOTIDE SEQUENCE [LARGE SCALE GENOMIC DNA]</scope>
    <source>
        <strain evidence="2 3">BP 5553</strain>
    </source>
</reference>
<dbReference type="Proteomes" id="UP000254866">
    <property type="component" value="Unassembled WGS sequence"/>
</dbReference>
<evidence type="ECO:0000259" key="1">
    <source>
        <dbReference type="PROSITE" id="PS50097"/>
    </source>
</evidence>
<dbReference type="AlphaFoldDB" id="A0A370TZH4"/>
<comment type="caution">
    <text evidence="2">The sequence shown here is derived from an EMBL/GenBank/DDBJ whole genome shotgun (WGS) entry which is preliminary data.</text>
</comment>
<evidence type="ECO:0000313" key="2">
    <source>
        <dbReference type="EMBL" id="RDL40932.1"/>
    </source>
</evidence>
<proteinExistence type="predicted"/>
<accession>A0A370TZH4</accession>
<keyword evidence="3" id="KW-1185">Reference proteome</keyword>
<dbReference type="SMART" id="SM00225">
    <property type="entry name" value="BTB"/>
    <property type="match status" value="1"/>
</dbReference>
<dbReference type="GeneID" id="43593760"/>
<sequence length="259" mass="28330">MASPNKSNPLSNEMAGGSPSAARLLQTGKYSDLEIRCGSKIFKVHRNVICFQSKPLADCVDGGFLVISPEATTGVIKLDDSDPGIVELFINFLYTHDYHPPTSAELLNPSHTSADSVAHDLSAHAKLYVMADKCDIPALKSLSSQKYKAALPREGLGNSFILSLKVGFEEIPDSERLLKDKAIEFEGQNYKELLERGEFVNLCEENGQIAMEFLRATVAVAAKNLFPSKCPDCSNVHYIERKVKKVGKSDLLVIIGTAR</sequence>
<dbReference type="PROSITE" id="PS50097">
    <property type="entry name" value="BTB"/>
    <property type="match status" value="1"/>
</dbReference>
<evidence type="ECO:0000313" key="3">
    <source>
        <dbReference type="Proteomes" id="UP000254866"/>
    </source>
</evidence>
<gene>
    <name evidence="2" type="ORF">BP5553_00911</name>
</gene>